<proteinExistence type="predicted"/>
<dbReference type="EMBL" id="BAAALT010000033">
    <property type="protein sequence ID" value="GAA1792769.1"/>
    <property type="molecule type" value="Genomic_DNA"/>
</dbReference>
<dbReference type="Pfam" id="PF00535">
    <property type="entry name" value="Glycos_transf_2"/>
    <property type="match status" value="1"/>
</dbReference>
<keyword evidence="4" id="KW-1185">Reference proteome</keyword>
<evidence type="ECO:0000259" key="1">
    <source>
        <dbReference type="Pfam" id="PF00535"/>
    </source>
</evidence>
<dbReference type="SUPFAM" id="SSF53335">
    <property type="entry name" value="S-adenosyl-L-methionine-dependent methyltransferases"/>
    <property type="match status" value="1"/>
</dbReference>
<protein>
    <recommendedName>
        <fullName evidence="5">Glycosyltransferase</fullName>
    </recommendedName>
</protein>
<accession>A0ABP4XVN0</accession>
<dbReference type="SUPFAM" id="SSF53448">
    <property type="entry name" value="Nucleotide-diphospho-sugar transferases"/>
    <property type="match status" value="1"/>
</dbReference>
<dbReference type="PANTHER" id="PTHR22916:SF3">
    <property type="entry name" value="UDP-GLCNAC:BETAGAL BETA-1,3-N-ACETYLGLUCOSAMINYLTRANSFERASE-LIKE PROTEIN 1"/>
    <property type="match status" value="1"/>
</dbReference>
<dbReference type="InterPro" id="IPR029063">
    <property type="entry name" value="SAM-dependent_MTases_sf"/>
</dbReference>
<gene>
    <name evidence="3" type="ORF">GCM10009682_13350</name>
</gene>
<evidence type="ECO:0008006" key="5">
    <source>
        <dbReference type="Google" id="ProtNLM"/>
    </source>
</evidence>
<dbReference type="InterPro" id="IPR013216">
    <property type="entry name" value="Methyltransf_11"/>
</dbReference>
<sequence>MATVTVFTPSHHPRFLDECLRSLQAQTMADWEWVVVLNQGARWRPEKEDPRVRVTVRDSLTGVGAAKRKACELATSDILVELDHDDLLTSECLARMVETFEAHPEASLCYSDTAQIAEDGGRDEQRFAADAGWSYRDERVDGMNLLVADALAPTPHNVSYIWYAPNHVRAFRRSVYEKVGGYDDSLDVLDDQDLMCRLYQVGDFVRVPECLYLQRMHARNTQRDTETNARIQQRTVELYDRYVEANALAWTQRNGLLALDLGAAHNKREGYLGVDQYAEPGVELVADVTKGFELPDSSVGVIRAADFLEHIPDKIGIFNELYRVLAPDGMLLSLTPSTDGRGAFQDPTHVAFYNENSFWYVTDSSFARYVPELRCRFQASRLVTYFPSPWHQQHNIPYVSANLIAIKDGSARNGGPLRI</sequence>
<dbReference type="PANTHER" id="PTHR22916">
    <property type="entry name" value="GLYCOSYLTRANSFERASE"/>
    <property type="match status" value="1"/>
</dbReference>
<feature type="domain" description="Methyltransferase type 11" evidence="2">
    <location>
        <begin position="284"/>
        <end position="332"/>
    </location>
</feature>
<dbReference type="Gene3D" id="3.40.50.150">
    <property type="entry name" value="Vaccinia Virus protein VP39"/>
    <property type="match status" value="1"/>
</dbReference>
<comment type="caution">
    <text evidence="3">The sequence shown here is derived from an EMBL/GenBank/DDBJ whole genome shotgun (WGS) entry which is preliminary data.</text>
</comment>
<evidence type="ECO:0000313" key="4">
    <source>
        <dbReference type="Proteomes" id="UP001500218"/>
    </source>
</evidence>
<feature type="domain" description="Glycosyltransferase 2-like" evidence="1">
    <location>
        <begin position="14"/>
        <end position="122"/>
    </location>
</feature>
<name>A0ABP4XVN0_9ACTN</name>
<dbReference type="Pfam" id="PF08241">
    <property type="entry name" value="Methyltransf_11"/>
    <property type="match status" value="1"/>
</dbReference>
<reference evidence="4" key="1">
    <citation type="journal article" date="2019" name="Int. J. Syst. Evol. Microbiol.">
        <title>The Global Catalogue of Microorganisms (GCM) 10K type strain sequencing project: providing services to taxonomists for standard genome sequencing and annotation.</title>
        <authorList>
            <consortium name="The Broad Institute Genomics Platform"/>
            <consortium name="The Broad Institute Genome Sequencing Center for Infectious Disease"/>
            <person name="Wu L."/>
            <person name="Ma J."/>
        </authorList>
    </citation>
    <scope>NUCLEOTIDE SEQUENCE [LARGE SCALE GENOMIC DNA]</scope>
    <source>
        <strain evidence="4">JCM 13250</strain>
    </source>
</reference>
<dbReference type="RefSeq" id="WP_344127372.1">
    <property type="nucleotide sequence ID" value="NZ_BAAALT010000033.1"/>
</dbReference>
<organism evidence="3 4">
    <name type="scientific">Luedemannella flava</name>
    <dbReference type="NCBI Taxonomy" id="349316"/>
    <lineage>
        <taxon>Bacteria</taxon>
        <taxon>Bacillati</taxon>
        <taxon>Actinomycetota</taxon>
        <taxon>Actinomycetes</taxon>
        <taxon>Micromonosporales</taxon>
        <taxon>Micromonosporaceae</taxon>
        <taxon>Luedemannella</taxon>
    </lineage>
</organism>
<evidence type="ECO:0000313" key="3">
    <source>
        <dbReference type="EMBL" id="GAA1792769.1"/>
    </source>
</evidence>
<dbReference type="Proteomes" id="UP001500218">
    <property type="component" value="Unassembled WGS sequence"/>
</dbReference>
<dbReference type="Gene3D" id="3.90.550.10">
    <property type="entry name" value="Spore Coat Polysaccharide Biosynthesis Protein SpsA, Chain A"/>
    <property type="match status" value="1"/>
</dbReference>
<dbReference type="InterPro" id="IPR029044">
    <property type="entry name" value="Nucleotide-diphossugar_trans"/>
</dbReference>
<evidence type="ECO:0000259" key="2">
    <source>
        <dbReference type="Pfam" id="PF08241"/>
    </source>
</evidence>
<dbReference type="InterPro" id="IPR001173">
    <property type="entry name" value="Glyco_trans_2-like"/>
</dbReference>